<comment type="caution">
    <text evidence="6">The sequence shown here is derived from an EMBL/GenBank/DDBJ whole genome shotgun (WGS) entry which is preliminary data.</text>
</comment>
<gene>
    <name evidence="6" type="ORF">G7Y89_g14329</name>
</gene>
<evidence type="ECO:0000256" key="5">
    <source>
        <dbReference type="SAM" id="Phobius"/>
    </source>
</evidence>
<keyword evidence="7" id="KW-1185">Reference proteome</keyword>
<dbReference type="GO" id="GO:0000324">
    <property type="term" value="C:fungal-type vacuole"/>
    <property type="evidence" value="ECO:0007669"/>
    <property type="project" value="TreeGrafter"/>
</dbReference>
<feature type="transmembrane region" description="Helical" evidence="5">
    <location>
        <begin position="89"/>
        <end position="109"/>
    </location>
</feature>
<evidence type="ECO:0000313" key="7">
    <source>
        <dbReference type="Proteomes" id="UP000566819"/>
    </source>
</evidence>
<dbReference type="EMBL" id="JAAMPI010001861">
    <property type="protein sequence ID" value="KAF4622696.1"/>
    <property type="molecule type" value="Genomic_DNA"/>
</dbReference>
<evidence type="ECO:0000256" key="4">
    <source>
        <dbReference type="ARBA" id="ARBA00023136"/>
    </source>
</evidence>
<dbReference type="OrthoDB" id="1844152at2759"/>
<comment type="subcellular location">
    <subcellularLocation>
        <location evidence="1">Membrane</location>
        <topology evidence="1">Multi-pass membrane protein</topology>
    </subcellularLocation>
</comment>
<sequence>MPDTPSCQAYSPDDNNVFGYSPSLAAGIVFLVLFFLSAYVHLFKEFRYKTAWLDLFVVGASYECLGWIARTAASKCSYSSEMFTMQIPLLNFAPAWKTGGIYIILFRMIPILGNTAPLSQPRPVF</sequence>
<dbReference type="PANTHER" id="PTHR31465">
    <property type="entry name" value="PROTEIN RTA1-RELATED"/>
    <property type="match status" value="1"/>
</dbReference>
<keyword evidence="4 5" id="KW-0472">Membrane</keyword>
<organism evidence="6 7">
    <name type="scientific">Cudoniella acicularis</name>
    <dbReference type="NCBI Taxonomy" id="354080"/>
    <lineage>
        <taxon>Eukaryota</taxon>
        <taxon>Fungi</taxon>
        <taxon>Dikarya</taxon>
        <taxon>Ascomycota</taxon>
        <taxon>Pezizomycotina</taxon>
        <taxon>Leotiomycetes</taxon>
        <taxon>Helotiales</taxon>
        <taxon>Tricladiaceae</taxon>
        <taxon>Cudoniella</taxon>
    </lineage>
</organism>
<reference evidence="6 7" key="1">
    <citation type="submission" date="2020-03" db="EMBL/GenBank/DDBJ databases">
        <title>Draft Genome Sequence of Cudoniella acicularis.</title>
        <authorList>
            <person name="Buettner E."/>
            <person name="Kellner H."/>
        </authorList>
    </citation>
    <scope>NUCLEOTIDE SEQUENCE [LARGE SCALE GENOMIC DNA]</scope>
    <source>
        <strain evidence="6 7">DSM 108380</strain>
    </source>
</reference>
<dbReference type="AlphaFoldDB" id="A0A8H4R4M3"/>
<dbReference type="GO" id="GO:0005886">
    <property type="term" value="C:plasma membrane"/>
    <property type="evidence" value="ECO:0007669"/>
    <property type="project" value="TreeGrafter"/>
</dbReference>
<dbReference type="Proteomes" id="UP000566819">
    <property type="component" value="Unassembled WGS sequence"/>
</dbReference>
<keyword evidence="3 5" id="KW-1133">Transmembrane helix</keyword>
<dbReference type="InterPro" id="IPR007568">
    <property type="entry name" value="RTA1"/>
</dbReference>
<keyword evidence="2 5" id="KW-0812">Transmembrane</keyword>
<evidence type="ECO:0000256" key="1">
    <source>
        <dbReference type="ARBA" id="ARBA00004141"/>
    </source>
</evidence>
<evidence type="ECO:0000256" key="3">
    <source>
        <dbReference type="ARBA" id="ARBA00022989"/>
    </source>
</evidence>
<evidence type="ECO:0000313" key="6">
    <source>
        <dbReference type="EMBL" id="KAF4622696.1"/>
    </source>
</evidence>
<accession>A0A8H4R4M3</accession>
<dbReference type="Pfam" id="PF04479">
    <property type="entry name" value="RTA1"/>
    <property type="match status" value="1"/>
</dbReference>
<protein>
    <submittedName>
        <fullName evidence="6">Uncharacterized protein</fullName>
    </submittedName>
</protein>
<evidence type="ECO:0000256" key="2">
    <source>
        <dbReference type="ARBA" id="ARBA00022692"/>
    </source>
</evidence>
<dbReference type="PANTHER" id="PTHR31465:SF11">
    <property type="entry name" value="DOMAIN PROTEIN, PUTATIVE (AFU_ORTHOLOGUE AFUA_3G10770)-RELATED"/>
    <property type="match status" value="1"/>
</dbReference>
<proteinExistence type="predicted"/>
<name>A0A8H4R4M3_9HELO</name>
<feature type="transmembrane region" description="Helical" evidence="5">
    <location>
        <begin position="20"/>
        <end position="40"/>
    </location>
</feature>